<dbReference type="GO" id="GO:0005524">
    <property type="term" value="F:ATP binding"/>
    <property type="evidence" value="ECO:0007669"/>
    <property type="project" value="InterPro"/>
</dbReference>
<keyword evidence="3" id="KW-1185">Reference proteome</keyword>
<dbReference type="InterPro" id="IPR050235">
    <property type="entry name" value="CK1_Ser-Thr_kinase"/>
</dbReference>
<accession>M2R942</accession>
<evidence type="ECO:0000313" key="2">
    <source>
        <dbReference type="EMBL" id="EMD34932.1"/>
    </source>
</evidence>
<protein>
    <recommendedName>
        <fullName evidence="1">Protein kinase domain-containing protein</fullName>
    </recommendedName>
</protein>
<dbReference type="Proteomes" id="UP000016930">
    <property type="component" value="Unassembled WGS sequence"/>
</dbReference>
<name>M2R942_CERS8</name>
<dbReference type="PANTHER" id="PTHR11909">
    <property type="entry name" value="CASEIN KINASE-RELATED"/>
    <property type="match status" value="1"/>
</dbReference>
<dbReference type="OrthoDB" id="3258886at2759"/>
<gene>
    <name evidence="2" type="ORF">CERSUDRAFT_54281</name>
</gene>
<dbReference type="EMBL" id="KB445801">
    <property type="protein sequence ID" value="EMD34932.1"/>
    <property type="molecule type" value="Genomic_DNA"/>
</dbReference>
<proteinExistence type="predicted"/>
<sequence>NLFTNEAVAIKVDMPDDELDQPCALPYEEKIYRVLQGYPGVPVIRWSGEKGGATVMVMDKLGPTLEHLRRFCRGRFSMKTICMLALQMISRIEFIHSCGIVIRDIKPENFAMGNDENRSILCMFDFGIAKLYMDPRTGQHMAAREGRSDVGSPRYISYNAHFGRELSRRDDIEALGTVLLLFWHRRLPWQGIYTPDVETKKRLTGEMKEGAPMRELLARSPPELGVLVEHARSLAFEDRPDYDMVRQLFVDRMRQEGWTNDGMFDWVDGRMLQTGTLVLEEYVWDREVANDTWREVMVN</sequence>
<dbReference type="PROSITE" id="PS50011">
    <property type="entry name" value="PROTEIN_KINASE_DOM"/>
    <property type="match status" value="1"/>
</dbReference>
<dbReference type="HOGENOM" id="CLU_019279_2_0_1"/>
<reference evidence="2 3" key="1">
    <citation type="journal article" date="2012" name="Proc. Natl. Acad. Sci. U.S.A.">
        <title>Comparative genomics of Ceriporiopsis subvermispora and Phanerochaete chrysosporium provide insight into selective ligninolysis.</title>
        <authorList>
            <person name="Fernandez-Fueyo E."/>
            <person name="Ruiz-Duenas F.J."/>
            <person name="Ferreira P."/>
            <person name="Floudas D."/>
            <person name="Hibbett D.S."/>
            <person name="Canessa P."/>
            <person name="Larrondo L.F."/>
            <person name="James T.Y."/>
            <person name="Seelenfreund D."/>
            <person name="Lobos S."/>
            <person name="Polanco R."/>
            <person name="Tello M."/>
            <person name="Honda Y."/>
            <person name="Watanabe T."/>
            <person name="Watanabe T."/>
            <person name="Ryu J.S."/>
            <person name="Kubicek C.P."/>
            <person name="Schmoll M."/>
            <person name="Gaskell J."/>
            <person name="Hammel K.E."/>
            <person name="St John F.J."/>
            <person name="Vanden Wymelenberg A."/>
            <person name="Sabat G."/>
            <person name="Splinter BonDurant S."/>
            <person name="Syed K."/>
            <person name="Yadav J.S."/>
            <person name="Doddapaneni H."/>
            <person name="Subramanian V."/>
            <person name="Lavin J.L."/>
            <person name="Oguiza J.A."/>
            <person name="Perez G."/>
            <person name="Pisabarro A.G."/>
            <person name="Ramirez L."/>
            <person name="Santoyo F."/>
            <person name="Master E."/>
            <person name="Coutinho P.M."/>
            <person name="Henrissat B."/>
            <person name="Lombard V."/>
            <person name="Magnuson J.K."/>
            <person name="Kuees U."/>
            <person name="Hori C."/>
            <person name="Igarashi K."/>
            <person name="Samejima M."/>
            <person name="Held B.W."/>
            <person name="Barry K.W."/>
            <person name="LaButti K.M."/>
            <person name="Lapidus A."/>
            <person name="Lindquist E.A."/>
            <person name="Lucas S.M."/>
            <person name="Riley R."/>
            <person name="Salamov A.A."/>
            <person name="Hoffmeister D."/>
            <person name="Schwenk D."/>
            <person name="Hadar Y."/>
            <person name="Yarden O."/>
            <person name="de Vries R.P."/>
            <person name="Wiebenga A."/>
            <person name="Stenlid J."/>
            <person name="Eastwood D."/>
            <person name="Grigoriev I.V."/>
            <person name="Berka R.M."/>
            <person name="Blanchette R.A."/>
            <person name="Kersten P."/>
            <person name="Martinez A.T."/>
            <person name="Vicuna R."/>
            <person name="Cullen D."/>
        </authorList>
    </citation>
    <scope>NUCLEOTIDE SEQUENCE [LARGE SCALE GENOMIC DNA]</scope>
    <source>
        <strain evidence="2 3">B</strain>
    </source>
</reference>
<dbReference type="STRING" id="914234.M2R942"/>
<dbReference type="InterPro" id="IPR000719">
    <property type="entry name" value="Prot_kinase_dom"/>
</dbReference>
<dbReference type="SUPFAM" id="SSF56112">
    <property type="entry name" value="Protein kinase-like (PK-like)"/>
    <property type="match status" value="1"/>
</dbReference>
<evidence type="ECO:0000313" key="3">
    <source>
        <dbReference type="Proteomes" id="UP000016930"/>
    </source>
</evidence>
<dbReference type="AlphaFoldDB" id="M2R942"/>
<dbReference type="InterPro" id="IPR011009">
    <property type="entry name" value="Kinase-like_dom_sf"/>
</dbReference>
<dbReference type="GO" id="GO:0004672">
    <property type="term" value="F:protein kinase activity"/>
    <property type="evidence" value="ECO:0007669"/>
    <property type="project" value="InterPro"/>
</dbReference>
<evidence type="ECO:0000259" key="1">
    <source>
        <dbReference type="PROSITE" id="PS50011"/>
    </source>
</evidence>
<dbReference type="CDD" id="cd14016">
    <property type="entry name" value="STKc_CK1"/>
    <property type="match status" value="1"/>
</dbReference>
<organism evidence="2 3">
    <name type="scientific">Ceriporiopsis subvermispora (strain B)</name>
    <name type="common">White-rot fungus</name>
    <name type="synonym">Gelatoporia subvermispora</name>
    <dbReference type="NCBI Taxonomy" id="914234"/>
    <lineage>
        <taxon>Eukaryota</taxon>
        <taxon>Fungi</taxon>
        <taxon>Dikarya</taxon>
        <taxon>Basidiomycota</taxon>
        <taxon>Agaricomycotina</taxon>
        <taxon>Agaricomycetes</taxon>
        <taxon>Polyporales</taxon>
        <taxon>Gelatoporiaceae</taxon>
        <taxon>Gelatoporia</taxon>
    </lineage>
</organism>
<feature type="non-terminal residue" evidence="2">
    <location>
        <position position="299"/>
    </location>
</feature>
<dbReference type="Pfam" id="PF00069">
    <property type="entry name" value="Pkinase"/>
    <property type="match status" value="1"/>
</dbReference>
<dbReference type="SMART" id="SM00220">
    <property type="entry name" value="S_TKc"/>
    <property type="match status" value="1"/>
</dbReference>
<dbReference type="Gene3D" id="1.10.510.10">
    <property type="entry name" value="Transferase(Phosphotransferase) domain 1"/>
    <property type="match status" value="1"/>
</dbReference>
<feature type="domain" description="Protein kinase" evidence="1">
    <location>
        <begin position="1"/>
        <end position="250"/>
    </location>
</feature>